<accession>A0ABW6CBJ6</accession>
<dbReference type="Pfam" id="PF03895">
    <property type="entry name" value="YadA_anchor"/>
    <property type="match status" value="1"/>
</dbReference>
<evidence type="ECO:0000256" key="7">
    <source>
        <dbReference type="ARBA" id="ARBA00023237"/>
    </source>
</evidence>
<evidence type="ECO:0000313" key="10">
    <source>
        <dbReference type="EMBL" id="MFD3225506.1"/>
    </source>
</evidence>
<feature type="domain" description="Trimeric autotransporter adhesin YadA-like C-terminal membrane anchor" evidence="9">
    <location>
        <begin position="129"/>
        <end position="188"/>
    </location>
</feature>
<evidence type="ECO:0000256" key="3">
    <source>
        <dbReference type="ARBA" id="ARBA00022452"/>
    </source>
</evidence>
<dbReference type="InterPro" id="IPR045584">
    <property type="entry name" value="Pilin-like"/>
</dbReference>
<proteinExistence type="predicted"/>
<feature type="region of interest" description="Disordered" evidence="8">
    <location>
        <begin position="1"/>
        <end position="48"/>
    </location>
</feature>
<dbReference type="Gene3D" id="3.30.1300.30">
    <property type="entry name" value="GSPII I/J protein-like"/>
    <property type="match status" value="1"/>
</dbReference>
<keyword evidence="3" id="KW-1134">Transmembrane beta strand</keyword>
<keyword evidence="11" id="KW-1185">Reference proteome</keyword>
<dbReference type="Proteomes" id="UP001598201">
    <property type="component" value="Unassembled WGS sequence"/>
</dbReference>
<evidence type="ECO:0000256" key="6">
    <source>
        <dbReference type="ARBA" id="ARBA00023136"/>
    </source>
</evidence>
<protein>
    <submittedName>
        <fullName evidence="10">YadA C-terminal domain-containing protein</fullName>
    </submittedName>
</protein>
<feature type="compositionally biased region" description="Polar residues" evidence="8">
    <location>
        <begin position="36"/>
        <end position="47"/>
    </location>
</feature>
<name>A0ABW6CBJ6_RAHSY</name>
<keyword evidence="7" id="KW-0998">Cell outer membrane</keyword>
<dbReference type="EMBL" id="JBHUCJ010000052">
    <property type="protein sequence ID" value="MFD3225506.1"/>
    <property type="molecule type" value="Genomic_DNA"/>
</dbReference>
<evidence type="ECO:0000256" key="2">
    <source>
        <dbReference type="ARBA" id="ARBA00004442"/>
    </source>
</evidence>
<sequence length="188" mass="19721">TGNPVLITPAKNDPTGNPVSVNTTEQQNPVIPKKQGITSQPGSSPYSQDIRVRSSYYDQQITALNAEAEQNHAEILSESHSRAAADAQVLQKSQDYTNSKFSALKSEVDDNKKEAAAGSASAMAQANIPQVQESQQFAVGAGVGGYDAQNALSVGASFHASRSTIVKMSVSDDTQSNFGYGAGVSVGW</sequence>
<evidence type="ECO:0000256" key="8">
    <source>
        <dbReference type="SAM" id="MobiDB-lite"/>
    </source>
</evidence>
<dbReference type="RefSeq" id="WP_379672033.1">
    <property type="nucleotide sequence ID" value="NZ_JBHUCJ010000052.1"/>
</dbReference>
<feature type="compositionally biased region" description="Polar residues" evidence="8">
    <location>
        <begin position="14"/>
        <end position="29"/>
    </location>
</feature>
<evidence type="ECO:0000259" key="9">
    <source>
        <dbReference type="Pfam" id="PF03895"/>
    </source>
</evidence>
<evidence type="ECO:0000256" key="4">
    <source>
        <dbReference type="ARBA" id="ARBA00022692"/>
    </source>
</evidence>
<keyword evidence="5" id="KW-0732">Signal</keyword>
<gene>
    <name evidence="10" type="ORF">ACFPK4_18345</name>
</gene>
<evidence type="ECO:0000256" key="5">
    <source>
        <dbReference type="ARBA" id="ARBA00022729"/>
    </source>
</evidence>
<evidence type="ECO:0000256" key="1">
    <source>
        <dbReference type="ARBA" id="ARBA00004241"/>
    </source>
</evidence>
<keyword evidence="4" id="KW-0812">Transmembrane</keyword>
<reference evidence="10 11" key="1">
    <citation type="submission" date="2024-09" db="EMBL/GenBank/DDBJ databases">
        <title>Genomes of Rahnella.</title>
        <authorList>
            <person name="Mnguni F.C."/>
            <person name="Shin G.Y."/>
            <person name="Coutinho T."/>
        </authorList>
    </citation>
    <scope>NUCLEOTIDE SEQUENCE [LARGE SCALE GENOMIC DNA]</scope>
    <source>
        <strain evidence="10 11">20WA0057</strain>
    </source>
</reference>
<organism evidence="10 11">
    <name type="scientific">Rahnella sp. (strain Y9602)</name>
    <dbReference type="NCBI Taxonomy" id="2703885"/>
    <lineage>
        <taxon>Bacteria</taxon>
        <taxon>Pseudomonadati</taxon>
        <taxon>Pseudomonadota</taxon>
        <taxon>Gammaproteobacteria</taxon>
        <taxon>Enterobacterales</taxon>
        <taxon>Yersiniaceae</taxon>
        <taxon>Rahnella</taxon>
    </lineage>
</organism>
<comment type="caution">
    <text evidence="10">The sequence shown here is derived from an EMBL/GenBank/DDBJ whole genome shotgun (WGS) entry which is preliminary data.</text>
</comment>
<evidence type="ECO:0000313" key="11">
    <source>
        <dbReference type="Proteomes" id="UP001598201"/>
    </source>
</evidence>
<feature type="non-terminal residue" evidence="10">
    <location>
        <position position="1"/>
    </location>
</feature>
<dbReference type="SUPFAM" id="SSF54523">
    <property type="entry name" value="Pili subunits"/>
    <property type="match status" value="1"/>
</dbReference>
<dbReference type="InterPro" id="IPR005594">
    <property type="entry name" value="YadA_C"/>
</dbReference>
<comment type="subcellular location">
    <subcellularLocation>
        <location evidence="2">Cell outer membrane</location>
    </subcellularLocation>
    <subcellularLocation>
        <location evidence="1">Cell surface</location>
    </subcellularLocation>
</comment>
<keyword evidence="6" id="KW-0472">Membrane</keyword>